<dbReference type="GO" id="GO:0003723">
    <property type="term" value="F:RNA binding"/>
    <property type="evidence" value="ECO:0007669"/>
    <property type="project" value="UniProtKB-KW"/>
</dbReference>
<keyword evidence="6" id="KW-0378">Hydrolase</keyword>
<dbReference type="GO" id="GO:0005829">
    <property type="term" value="C:cytosol"/>
    <property type="evidence" value="ECO:0007669"/>
    <property type="project" value="TreeGrafter"/>
</dbReference>
<evidence type="ECO:0000256" key="3">
    <source>
        <dbReference type="ARBA" id="ARBA00044676"/>
    </source>
</evidence>
<keyword evidence="6" id="KW-0479">Metal-binding</keyword>
<keyword evidence="6" id="KW-0540">Nuclease</keyword>
<proteinExistence type="inferred from homology"/>
<name>A0A5C3N0V3_9AGAM</name>
<dbReference type="STRING" id="5364.A0A5C3N0V3"/>
<dbReference type="Proteomes" id="UP000305948">
    <property type="component" value="Unassembled WGS sequence"/>
</dbReference>
<dbReference type="GO" id="GO:0000166">
    <property type="term" value="F:nucleotide binding"/>
    <property type="evidence" value="ECO:0007669"/>
    <property type="project" value="UniProtKB-KW"/>
</dbReference>
<evidence type="ECO:0000259" key="8">
    <source>
        <dbReference type="Pfam" id="PF08652"/>
    </source>
</evidence>
<gene>
    <name evidence="9" type="ORF">OE88DRAFT_1632531</name>
</gene>
<feature type="compositionally biased region" description="Basic and acidic residues" evidence="7">
    <location>
        <begin position="409"/>
        <end position="425"/>
    </location>
</feature>
<keyword evidence="10" id="KW-1185">Reference proteome</keyword>
<protein>
    <recommendedName>
        <fullName evidence="6">Decapping nuclease</fullName>
        <ecNumber evidence="6">3.6.1.-</ecNumber>
    </recommendedName>
</protein>
<comment type="subcellular location">
    <subcellularLocation>
        <location evidence="6">Nucleus</location>
    </subcellularLocation>
</comment>
<dbReference type="Pfam" id="PF08652">
    <property type="entry name" value="RAI1"/>
    <property type="match status" value="1"/>
</dbReference>
<accession>A0A5C3N0V3</accession>
<evidence type="ECO:0000256" key="7">
    <source>
        <dbReference type="SAM" id="MobiDB-lite"/>
    </source>
</evidence>
<comment type="function">
    <text evidence="6">Decapping enzyme for NAD-capped RNAs: specifically hydrolyzes the nicotinamide adenine dinucleotide (NAD) cap from a subset of RNAs by removing the entire NAD moiety from the 5'-end of an NAD-capped RNA.</text>
</comment>
<keyword evidence="6" id="KW-0694">RNA-binding</keyword>
<dbReference type="AlphaFoldDB" id="A0A5C3N0V3"/>
<comment type="similarity">
    <text evidence="2 6">Belongs to the DXO/Dom3Z family.</text>
</comment>
<dbReference type="GO" id="GO:0004518">
    <property type="term" value="F:nuclease activity"/>
    <property type="evidence" value="ECO:0007669"/>
    <property type="project" value="UniProtKB-KW"/>
</dbReference>
<dbReference type="GO" id="GO:0005634">
    <property type="term" value="C:nucleus"/>
    <property type="evidence" value="ECO:0007669"/>
    <property type="project" value="UniProtKB-SubCell"/>
</dbReference>
<evidence type="ECO:0000256" key="4">
    <source>
        <dbReference type="ARBA" id="ARBA00044692"/>
    </source>
</evidence>
<dbReference type="PANTHER" id="PTHR12395:SF9">
    <property type="entry name" value="DECAPPING AND EXORIBONUCLEASE PROTEIN"/>
    <property type="match status" value="1"/>
</dbReference>
<evidence type="ECO:0000256" key="5">
    <source>
        <dbReference type="ARBA" id="ARBA00048124"/>
    </source>
</evidence>
<dbReference type="GO" id="GO:0034353">
    <property type="term" value="F:mRNA 5'-diphosphatase activity"/>
    <property type="evidence" value="ECO:0007669"/>
    <property type="project" value="TreeGrafter"/>
</dbReference>
<evidence type="ECO:0000256" key="2">
    <source>
        <dbReference type="ARBA" id="ARBA00006562"/>
    </source>
</evidence>
<evidence type="ECO:0000256" key="1">
    <source>
        <dbReference type="ARBA" id="ARBA00001968"/>
    </source>
</evidence>
<dbReference type="EC" id="3.6.1.-" evidence="6"/>
<evidence type="ECO:0000256" key="6">
    <source>
        <dbReference type="RuleBase" id="RU367113"/>
    </source>
</evidence>
<feature type="region of interest" description="Disordered" evidence="7">
    <location>
        <begin position="403"/>
        <end position="450"/>
    </location>
</feature>
<comment type="catalytic activity">
    <reaction evidence="4">
        <text>a 5'-end triphospho-ribonucleoside in mRNA + H2O = a 5'-end phospho-ribonucleoside in mRNA + diphosphate + H(+)</text>
        <dbReference type="Rhea" id="RHEA:78683"/>
        <dbReference type="Rhea" id="RHEA-COMP:15692"/>
        <dbReference type="Rhea" id="RHEA-COMP:17164"/>
        <dbReference type="ChEBI" id="CHEBI:15377"/>
        <dbReference type="ChEBI" id="CHEBI:15378"/>
        <dbReference type="ChEBI" id="CHEBI:33019"/>
        <dbReference type="ChEBI" id="CHEBI:138282"/>
        <dbReference type="ChEBI" id="CHEBI:167618"/>
    </reaction>
    <physiologicalReaction direction="left-to-right" evidence="4">
        <dbReference type="Rhea" id="RHEA:78684"/>
    </physiologicalReaction>
</comment>
<evidence type="ECO:0000313" key="9">
    <source>
        <dbReference type="EMBL" id="TFK49688.1"/>
    </source>
</evidence>
<comment type="catalytic activity">
    <reaction evidence="5">
        <text>a 5'-end NAD(+)-phospho-ribonucleoside in mRNA + H2O = a 5'-end phospho-ribonucleoside in mRNA + NAD(+) + H(+)</text>
        <dbReference type="Rhea" id="RHEA:60880"/>
        <dbReference type="Rhea" id="RHEA-COMP:15692"/>
        <dbReference type="Rhea" id="RHEA-COMP:15698"/>
        <dbReference type="ChEBI" id="CHEBI:15377"/>
        <dbReference type="ChEBI" id="CHEBI:15378"/>
        <dbReference type="ChEBI" id="CHEBI:57540"/>
        <dbReference type="ChEBI" id="CHEBI:138282"/>
        <dbReference type="ChEBI" id="CHEBI:144029"/>
    </reaction>
    <physiologicalReaction direction="left-to-right" evidence="5">
        <dbReference type="Rhea" id="RHEA:60881"/>
    </physiologicalReaction>
</comment>
<feature type="domain" description="RAI1-like" evidence="8">
    <location>
        <begin position="43"/>
        <end position="398"/>
    </location>
</feature>
<dbReference type="InterPro" id="IPR039039">
    <property type="entry name" value="RAI1-like_fam"/>
</dbReference>
<keyword evidence="6" id="KW-0539">Nucleus</keyword>
<dbReference type="PANTHER" id="PTHR12395">
    <property type="entry name" value="DOM-3 RELATED"/>
    <property type="match status" value="1"/>
</dbReference>
<dbReference type="OrthoDB" id="5853397at2759"/>
<keyword evidence="6" id="KW-0547">Nucleotide-binding</keyword>
<dbReference type="InterPro" id="IPR013961">
    <property type="entry name" value="RAI1"/>
</dbReference>
<organism evidence="9 10">
    <name type="scientific">Heliocybe sulcata</name>
    <dbReference type="NCBI Taxonomy" id="5364"/>
    <lineage>
        <taxon>Eukaryota</taxon>
        <taxon>Fungi</taxon>
        <taxon>Dikarya</taxon>
        <taxon>Basidiomycota</taxon>
        <taxon>Agaricomycotina</taxon>
        <taxon>Agaricomycetes</taxon>
        <taxon>Gloeophyllales</taxon>
        <taxon>Gloeophyllaceae</taxon>
        <taxon>Heliocybe</taxon>
    </lineage>
</organism>
<dbReference type="EMBL" id="ML213515">
    <property type="protein sequence ID" value="TFK49688.1"/>
    <property type="molecule type" value="Genomic_DNA"/>
</dbReference>
<dbReference type="GO" id="GO:0046872">
    <property type="term" value="F:metal ion binding"/>
    <property type="evidence" value="ECO:0007669"/>
    <property type="project" value="UniProtKB-KW"/>
</dbReference>
<comment type="cofactor">
    <cofactor evidence="1 6">
        <name>a divalent metal cation</name>
        <dbReference type="ChEBI" id="CHEBI:60240"/>
    </cofactor>
</comment>
<comment type="catalytic activity">
    <reaction evidence="3">
        <text>a 5'-end (N(7)-methyl 5'-triphosphoguanosine)-ribonucleoside-ribonucleotide in mRNA + H2O = a (N(7)-methyl 5'-triphosphoguanosine)-nucleoside + a 5'-end phospho-ribonucleoside in mRNA + H(+)</text>
        <dbReference type="Rhea" id="RHEA:66928"/>
        <dbReference type="Rhea" id="RHEA-COMP:15692"/>
        <dbReference type="Rhea" id="RHEA-COMP:17313"/>
        <dbReference type="ChEBI" id="CHEBI:15377"/>
        <dbReference type="ChEBI" id="CHEBI:15378"/>
        <dbReference type="ChEBI" id="CHEBI:138282"/>
        <dbReference type="ChEBI" id="CHEBI:172876"/>
        <dbReference type="ChEBI" id="CHEBI:172877"/>
    </reaction>
    <physiologicalReaction direction="left-to-right" evidence="3">
        <dbReference type="Rhea" id="RHEA:66929"/>
    </physiologicalReaction>
</comment>
<sequence length="450" mass="51560">MSKRKIAEVDEAIPPSKRIRGTKEELAYPSVSKALQVKPVPFQQPTSLLTFSYTPSHDLVWDDSAMRYYADPPRGAELGYGYERWIKRPEERGRIDSLLKAWTRARDRQGGMPEIGVVSWRGVMTKILTAPYEERDGWDLSVMYLNGTLYLEEHSSEERLKQKEDMNPRQRTQTYYGYAFESWCTSSKLDGQESLSDRPSGWGGDVDTNVQWCNVVKTKLGDIRMVIGGEVDCIRGTQFGRFIEPHNSNEFSGTRKDAFVELKTSLSIRDQRDEARFEKKLLKFYFQSFLLGVPEIIVGFRTPSGRLTTIQSFKTIELPRLIRGKPGAWDPQLCLDWGQRFLSHLKTVVQQEPENSNQVWRIRFMPGKGVSLSALDKDGVKDVEAGEERVGFLPKWFWEQEMETTTGPNEERDPTLEPDTRHQTSEAHNAAFPPPPSANLRKELPAGWTI</sequence>
<evidence type="ECO:0000313" key="10">
    <source>
        <dbReference type="Proteomes" id="UP000305948"/>
    </source>
</evidence>
<reference evidence="9 10" key="1">
    <citation type="journal article" date="2019" name="Nat. Ecol. Evol.">
        <title>Megaphylogeny resolves global patterns of mushroom evolution.</title>
        <authorList>
            <person name="Varga T."/>
            <person name="Krizsan K."/>
            <person name="Foldi C."/>
            <person name="Dima B."/>
            <person name="Sanchez-Garcia M."/>
            <person name="Sanchez-Ramirez S."/>
            <person name="Szollosi G.J."/>
            <person name="Szarkandi J.G."/>
            <person name="Papp V."/>
            <person name="Albert L."/>
            <person name="Andreopoulos W."/>
            <person name="Angelini C."/>
            <person name="Antonin V."/>
            <person name="Barry K.W."/>
            <person name="Bougher N.L."/>
            <person name="Buchanan P."/>
            <person name="Buyck B."/>
            <person name="Bense V."/>
            <person name="Catcheside P."/>
            <person name="Chovatia M."/>
            <person name="Cooper J."/>
            <person name="Damon W."/>
            <person name="Desjardin D."/>
            <person name="Finy P."/>
            <person name="Geml J."/>
            <person name="Haridas S."/>
            <person name="Hughes K."/>
            <person name="Justo A."/>
            <person name="Karasinski D."/>
            <person name="Kautmanova I."/>
            <person name="Kiss B."/>
            <person name="Kocsube S."/>
            <person name="Kotiranta H."/>
            <person name="LaButti K.M."/>
            <person name="Lechner B.E."/>
            <person name="Liimatainen K."/>
            <person name="Lipzen A."/>
            <person name="Lukacs Z."/>
            <person name="Mihaltcheva S."/>
            <person name="Morgado L.N."/>
            <person name="Niskanen T."/>
            <person name="Noordeloos M.E."/>
            <person name="Ohm R.A."/>
            <person name="Ortiz-Santana B."/>
            <person name="Ovrebo C."/>
            <person name="Racz N."/>
            <person name="Riley R."/>
            <person name="Savchenko A."/>
            <person name="Shiryaev A."/>
            <person name="Soop K."/>
            <person name="Spirin V."/>
            <person name="Szebenyi C."/>
            <person name="Tomsovsky M."/>
            <person name="Tulloss R.E."/>
            <person name="Uehling J."/>
            <person name="Grigoriev I.V."/>
            <person name="Vagvolgyi C."/>
            <person name="Papp T."/>
            <person name="Martin F.M."/>
            <person name="Miettinen O."/>
            <person name="Hibbett D.S."/>
            <person name="Nagy L.G."/>
        </authorList>
    </citation>
    <scope>NUCLEOTIDE SEQUENCE [LARGE SCALE GENOMIC DNA]</scope>
    <source>
        <strain evidence="9 10">OMC1185</strain>
    </source>
</reference>
<dbReference type="GO" id="GO:0000956">
    <property type="term" value="P:nuclear-transcribed mRNA catabolic process"/>
    <property type="evidence" value="ECO:0007669"/>
    <property type="project" value="TreeGrafter"/>
</dbReference>
<dbReference type="GO" id="GO:0110155">
    <property type="term" value="P:NAD-cap decapping"/>
    <property type="evidence" value="ECO:0007669"/>
    <property type="project" value="TreeGrafter"/>
</dbReference>